<gene>
    <name evidence="2" type="ORF">CRH10_00675</name>
</gene>
<organism evidence="2 3">
    <name type="scientific">Faecalibacterium prausnitzii</name>
    <dbReference type="NCBI Taxonomy" id="853"/>
    <lineage>
        <taxon>Bacteria</taxon>
        <taxon>Bacillati</taxon>
        <taxon>Bacillota</taxon>
        <taxon>Clostridia</taxon>
        <taxon>Eubacteriales</taxon>
        <taxon>Oscillospiraceae</taxon>
        <taxon>Faecalibacterium</taxon>
    </lineage>
</organism>
<dbReference type="EMBL" id="CP023819">
    <property type="protein sequence ID" value="ATL88929.1"/>
    <property type="molecule type" value="Genomic_DNA"/>
</dbReference>
<protein>
    <submittedName>
        <fullName evidence="2">Uncharacterized protein</fullName>
    </submittedName>
</protein>
<accession>A0A2A7AKV8</accession>
<evidence type="ECO:0000256" key="1">
    <source>
        <dbReference type="SAM" id="MobiDB-lite"/>
    </source>
</evidence>
<proteinExistence type="predicted"/>
<evidence type="ECO:0000313" key="3">
    <source>
        <dbReference type="Proteomes" id="UP000223709"/>
    </source>
</evidence>
<dbReference type="Proteomes" id="UP000223709">
    <property type="component" value="Chromosome"/>
</dbReference>
<name>A0A2A7AKV8_9FIRM</name>
<evidence type="ECO:0000313" key="2">
    <source>
        <dbReference type="EMBL" id="ATL88929.1"/>
    </source>
</evidence>
<sequence length="67" mass="7251">MAQRSAGCEARPRAEADAGHRKRALIPLTERKALELDVQEAIFGAAVCKTQGPHQGPKRMQGTARGR</sequence>
<feature type="compositionally biased region" description="Basic and acidic residues" evidence="1">
    <location>
        <begin position="10"/>
        <end position="19"/>
    </location>
</feature>
<reference evidence="2 3" key="1">
    <citation type="submission" date="2017-10" db="EMBL/GenBank/DDBJ databases">
        <title>Complete Genome Sequence of Faecalibacterium prausnitzii isolated from the gut of healthy adult Indian.</title>
        <authorList>
            <person name="Bag S."/>
            <person name="Ghosh T.S."/>
            <person name="Das B."/>
        </authorList>
    </citation>
    <scope>NUCLEOTIDE SEQUENCE [LARGE SCALE GENOMIC DNA]</scope>
    <source>
        <strain evidence="2 3">Indica</strain>
    </source>
</reference>
<feature type="region of interest" description="Disordered" evidence="1">
    <location>
        <begin position="1"/>
        <end position="21"/>
    </location>
</feature>
<dbReference type="AlphaFoldDB" id="A0A2A7AKV8"/>